<evidence type="ECO:0000256" key="2">
    <source>
        <dbReference type="ARBA" id="ARBA00022782"/>
    </source>
</evidence>
<feature type="transmembrane region" description="Helical" evidence="6">
    <location>
        <begin position="465"/>
        <end position="491"/>
    </location>
</feature>
<sequence>MAAQALASDRINEHLSDLEAQRALLDNCIFLWKSLSNHWNALHLTVAERSQAFDADLQSLDSRTQRALDSISERESSLCDREFVAAATIRERRDAVLAEIEQPDARGPPAAKSDLRGLLRWYARRMDSAGLWRFVASRRKALCLLWREITDAIDESVDPSRLVIDAVEDFLIHPIEDGKDRNWALGMLLHSLLGSDGTKCPDVAESIRERAVAVAESWKEKFGLKTEEGEREEPMGGSEAQIFLQMVATFGLRSRFEEDFLLKLITEHASRKEMAKLATAMGFREQLSVVIDKLIKTEKEIEAIYFVHQSGLIDRFPPESLLKMHLESSKKKSNSILKDGNNSPAALQESSNLEITALRSIMKCVEICNLESKFNTTEIKRRLAVLEKAKANSKKPAVSKKSHGKRPISIGRSGYDGPGSASYATAGHSQSHSQCDTMDYREHNIAGQAPYVMEDLPSVMADTKLTLNVTGIAIISTLSLSSVMTCVHYLFTE</sequence>
<dbReference type="EMBL" id="JACMSC010000001">
    <property type="protein sequence ID" value="KAG6538329.1"/>
    <property type="molecule type" value="Genomic_DNA"/>
</dbReference>
<accession>A0A8J5I8P6</accession>
<keyword evidence="4" id="KW-0217">Developmental protein</keyword>
<evidence type="ECO:0000313" key="7">
    <source>
        <dbReference type="EMBL" id="KAG6538329.1"/>
    </source>
</evidence>
<proteinExistence type="inferred from homology"/>
<evidence type="ECO:0000256" key="5">
    <source>
        <dbReference type="SAM" id="MobiDB-lite"/>
    </source>
</evidence>
<feature type="region of interest" description="Disordered" evidence="5">
    <location>
        <begin position="394"/>
        <end position="434"/>
    </location>
</feature>
<keyword evidence="6" id="KW-0472">Membrane</keyword>
<gene>
    <name evidence="7" type="ORF">ZIOFF_003444</name>
</gene>
<evidence type="ECO:0000256" key="6">
    <source>
        <dbReference type="SAM" id="Phobius"/>
    </source>
</evidence>
<keyword evidence="6" id="KW-1133">Transmembrane helix</keyword>
<protein>
    <recommendedName>
        <fullName evidence="4">FRIGIDA-like protein</fullName>
    </recommendedName>
</protein>
<evidence type="ECO:0000256" key="4">
    <source>
        <dbReference type="RuleBase" id="RU364012"/>
    </source>
</evidence>
<organism evidence="7 8">
    <name type="scientific">Zingiber officinale</name>
    <name type="common">Ginger</name>
    <name type="synonym">Amomum zingiber</name>
    <dbReference type="NCBI Taxonomy" id="94328"/>
    <lineage>
        <taxon>Eukaryota</taxon>
        <taxon>Viridiplantae</taxon>
        <taxon>Streptophyta</taxon>
        <taxon>Embryophyta</taxon>
        <taxon>Tracheophyta</taxon>
        <taxon>Spermatophyta</taxon>
        <taxon>Magnoliopsida</taxon>
        <taxon>Liliopsida</taxon>
        <taxon>Zingiberales</taxon>
        <taxon>Zingiberaceae</taxon>
        <taxon>Zingiber</taxon>
    </lineage>
</organism>
<dbReference type="PANTHER" id="PTHR31791:SF10">
    <property type="entry name" value="FRIGIDA-LIKE PROTEIN"/>
    <property type="match status" value="1"/>
</dbReference>
<name>A0A8J5I8P6_ZINOF</name>
<dbReference type="InterPro" id="IPR012474">
    <property type="entry name" value="Frigida"/>
</dbReference>
<dbReference type="Proteomes" id="UP000734854">
    <property type="component" value="Unassembled WGS sequence"/>
</dbReference>
<dbReference type="AlphaFoldDB" id="A0A8J5I8P6"/>
<reference evidence="7 8" key="1">
    <citation type="submission" date="2020-08" db="EMBL/GenBank/DDBJ databases">
        <title>Plant Genome Project.</title>
        <authorList>
            <person name="Zhang R.-G."/>
        </authorList>
    </citation>
    <scope>NUCLEOTIDE SEQUENCE [LARGE SCALE GENOMIC DNA]</scope>
    <source>
        <tissue evidence="7">Rhizome</tissue>
    </source>
</reference>
<evidence type="ECO:0000256" key="1">
    <source>
        <dbReference type="ARBA" id="ARBA00008956"/>
    </source>
</evidence>
<keyword evidence="2 4" id="KW-0221">Differentiation</keyword>
<comment type="caution">
    <text evidence="7">The sequence shown here is derived from an EMBL/GenBank/DDBJ whole genome shotgun (WGS) entry which is preliminary data.</text>
</comment>
<dbReference type="PANTHER" id="PTHR31791">
    <property type="entry name" value="FRIGIDA-LIKE PROTEIN 3-RELATED"/>
    <property type="match status" value="1"/>
</dbReference>
<keyword evidence="6" id="KW-0812">Transmembrane</keyword>
<keyword evidence="3 4" id="KW-0287">Flowering</keyword>
<feature type="compositionally biased region" description="Basic residues" evidence="5">
    <location>
        <begin position="394"/>
        <end position="406"/>
    </location>
</feature>
<dbReference type="GO" id="GO:0009908">
    <property type="term" value="P:flower development"/>
    <property type="evidence" value="ECO:0007669"/>
    <property type="project" value="UniProtKB-KW"/>
</dbReference>
<evidence type="ECO:0000313" key="8">
    <source>
        <dbReference type="Proteomes" id="UP000734854"/>
    </source>
</evidence>
<keyword evidence="8" id="KW-1185">Reference proteome</keyword>
<dbReference type="GO" id="GO:0030154">
    <property type="term" value="P:cell differentiation"/>
    <property type="evidence" value="ECO:0007669"/>
    <property type="project" value="UniProtKB-KW"/>
</dbReference>
<dbReference type="Pfam" id="PF07899">
    <property type="entry name" value="Frigida"/>
    <property type="match status" value="1"/>
</dbReference>
<comment type="similarity">
    <text evidence="1 4">Belongs to the Frigida family.</text>
</comment>
<evidence type="ECO:0000256" key="3">
    <source>
        <dbReference type="ARBA" id="ARBA00023089"/>
    </source>
</evidence>